<organism evidence="1 2">
    <name type="scientific">Saprolegnia diclina (strain VS20)</name>
    <dbReference type="NCBI Taxonomy" id="1156394"/>
    <lineage>
        <taxon>Eukaryota</taxon>
        <taxon>Sar</taxon>
        <taxon>Stramenopiles</taxon>
        <taxon>Oomycota</taxon>
        <taxon>Saprolegniomycetes</taxon>
        <taxon>Saprolegniales</taxon>
        <taxon>Saprolegniaceae</taxon>
        <taxon>Saprolegnia</taxon>
    </lineage>
</organism>
<dbReference type="AlphaFoldDB" id="T0SD40"/>
<evidence type="ECO:0000313" key="2">
    <source>
        <dbReference type="Proteomes" id="UP000030762"/>
    </source>
</evidence>
<reference evidence="1 2" key="1">
    <citation type="submission" date="2012-04" db="EMBL/GenBank/DDBJ databases">
        <title>The Genome Sequence of Saprolegnia declina VS20.</title>
        <authorList>
            <consortium name="The Broad Institute Genome Sequencing Platform"/>
            <person name="Russ C."/>
            <person name="Nusbaum C."/>
            <person name="Tyler B."/>
            <person name="van West P."/>
            <person name="Dieguez-Uribeondo J."/>
            <person name="de Bruijn I."/>
            <person name="Tripathy S."/>
            <person name="Jiang R."/>
            <person name="Young S.K."/>
            <person name="Zeng Q."/>
            <person name="Gargeya S."/>
            <person name="Fitzgerald M."/>
            <person name="Haas B."/>
            <person name="Abouelleil A."/>
            <person name="Alvarado L."/>
            <person name="Arachchi H.M."/>
            <person name="Berlin A."/>
            <person name="Chapman S.B."/>
            <person name="Goldberg J."/>
            <person name="Griggs A."/>
            <person name="Gujja S."/>
            <person name="Hansen M."/>
            <person name="Howarth C."/>
            <person name="Imamovic A."/>
            <person name="Larimer J."/>
            <person name="McCowen C."/>
            <person name="Montmayeur A."/>
            <person name="Murphy C."/>
            <person name="Neiman D."/>
            <person name="Pearson M."/>
            <person name="Priest M."/>
            <person name="Roberts A."/>
            <person name="Saif S."/>
            <person name="Shea T."/>
            <person name="Sisk P."/>
            <person name="Sykes S."/>
            <person name="Wortman J."/>
            <person name="Nusbaum C."/>
            <person name="Birren B."/>
        </authorList>
    </citation>
    <scope>NUCLEOTIDE SEQUENCE [LARGE SCALE GENOMIC DNA]</scope>
    <source>
        <strain evidence="1 2">VS20</strain>
    </source>
</reference>
<dbReference type="GeneID" id="19942621"/>
<gene>
    <name evidence="1" type="ORF">SDRG_01894</name>
</gene>
<evidence type="ECO:0000313" key="1">
    <source>
        <dbReference type="EMBL" id="EQC40827.1"/>
    </source>
</evidence>
<dbReference type="VEuPathDB" id="FungiDB:SDRG_01894"/>
<protein>
    <submittedName>
        <fullName evidence="1">Uncharacterized protein</fullName>
    </submittedName>
</protein>
<dbReference type="EMBL" id="JH767135">
    <property type="protein sequence ID" value="EQC40827.1"/>
    <property type="molecule type" value="Genomic_DNA"/>
</dbReference>
<dbReference type="Proteomes" id="UP000030762">
    <property type="component" value="Unassembled WGS sequence"/>
</dbReference>
<dbReference type="OrthoDB" id="249612at2759"/>
<keyword evidence="2" id="KW-1185">Reference proteome</keyword>
<name>T0SD40_SAPDV</name>
<dbReference type="InParanoid" id="T0SD40"/>
<dbReference type="RefSeq" id="XP_008605671.1">
    <property type="nucleotide sequence ID" value="XM_008607449.1"/>
</dbReference>
<sequence length="74" mass="8158">MSEKGPPMTIQRPAAHAPDYVAYCSLVLVDKYGEQTKAPSKELLLASTEAYVEYSRDGRVVKASIARKRCEDAP</sequence>
<proteinExistence type="predicted"/>
<accession>T0SD40</accession>